<evidence type="ECO:0000259" key="11">
    <source>
        <dbReference type="Pfam" id="PF02885"/>
    </source>
</evidence>
<evidence type="ECO:0000256" key="7">
    <source>
        <dbReference type="ARBA" id="ARBA00052328"/>
    </source>
</evidence>
<organism evidence="12 13">
    <name type="scientific">Xylanibacillus composti</name>
    <dbReference type="NCBI Taxonomy" id="1572762"/>
    <lineage>
        <taxon>Bacteria</taxon>
        <taxon>Bacillati</taxon>
        <taxon>Bacillota</taxon>
        <taxon>Bacilli</taxon>
        <taxon>Bacillales</taxon>
        <taxon>Paenibacillaceae</taxon>
        <taxon>Xylanibacillus</taxon>
    </lineage>
</organism>
<comment type="similarity">
    <text evidence="9">Belongs to the anthranilate phosphoribosyltransferase family.</text>
</comment>
<comment type="subunit">
    <text evidence="9">Homodimer.</text>
</comment>
<evidence type="ECO:0000256" key="2">
    <source>
        <dbReference type="ARBA" id="ARBA00022605"/>
    </source>
</evidence>
<comment type="similarity">
    <text evidence="8">In the C-terminal section; belongs to the anthranilate phosphoribosyltransferase family.</text>
</comment>
<feature type="binding site" evidence="9">
    <location>
        <position position="87"/>
    </location>
    <ligand>
        <name>5-phospho-alpha-D-ribose 1-diphosphate</name>
        <dbReference type="ChEBI" id="CHEBI:58017"/>
    </ligand>
</feature>
<reference evidence="12" key="1">
    <citation type="submission" date="2021-04" db="EMBL/GenBank/DDBJ databases">
        <title>Draft genome sequence of Xylanibacillus composti strain K13.</title>
        <authorList>
            <person name="Uke A."/>
            <person name="Chhe C."/>
            <person name="Baramee S."/>
            <person name="Kosugi A."/>
        </authorList>
    </citation>
    <scope>NUCLEOTIDE SEQUENCE</scope>
    <source>
        <strain evidence="12">K13</strain>
    </source>
</reference>
<dbReference type="Pfam" id="PF02885">
    <property type="entry name" value="Glycos_trans_3N"/>
    <property type="match status" value="1"/>
</dbReference>
<feature type="binding site" evidence="9">
    <location>
        <position position="119"/>
    </location>
    <ligand>
        <name>5-phospho-alpha-D-ribose 1-diphosphate</name>
        <dbReference type="ChEBI" id="CHEBI:58017"/>
    </ligand>
</feature>
<gene>
    <name evidence="12" type="primary">trpD_2</name>
    <name evidence="9" type="synonym">trpD</name>
    <name evidence="12" type="ORF">XYCOK13_08580</name>
</gene>
<name>A0A8J4H341_9BACL</name>
<dbReference type="Gene3D" id="1.20.970.10">
    <property type="entry name" value="Transferase, Pyrimidine Nucleoside Phosphorylase, Chain C"/>
    <property type="match status" value="1"/>
</dbReference>
<comment type="caution">
    <text evidence="9">Lacks conserved residue(s) required for the propagation of feature annotation.</text>
</comment>
<dbReference type="AlphaFoldDB" id="A0A8J4H341"/>
<evidence type="ECO:0000256" key="6">
    <source>
        <dbReference type="ARBA" id="ARBA00023141"/>
    </source>
</evidence>
<dbReference type="FunFam" id="3.40.1030.10:FF:000002">
    <property type="entry name" value="Anthranilate phosphoribosyltransferase"/>
    <property type="match status" value="1"/>
</dbReference>
<evidence type="ECO:0000313" key="12">
    <source>
        <dbReference type="EMBL" id="GIQ68034.1"/>
    </source>
</evidence>
<dbReference type="GO" id="GO:0000287">
    <property type="term" value="F:magnesium ion binding"/>
    <property type="evidence" value="ECO:0007669"/>
    <property type="project" value="UniProtKB-UniRule"/>
</dbReference>
<dbReference type="PANTHER" id="PTHR43285">
    <property type="entry name" value="ANTHRANILATE PHOSPHORIBOSYLTRANSFERASE"/>
    <property type="match status" value="1"/>
</dbReference>
<dbReference type="InterPro" id="IPR017459">
    <property type="entry name" value="Glycosyl_Trfase_fam3_N_dom"/>
</dbReference>
<keyword evidence="6 9" id="KW-0057">Aromatic amino acid biosynthesis</keyword>
<evidence type="ECO:0000256" key="5">
    <source>
        <dbReference type="ARBA" id="ARBA00022822"/>
    </source>
</evidence>
<comment type="function">
    <text evidence="9">Catalyzes the transfer of the phosphoribosyl group of 5-phosphorylribose-1-pyrophosphate (PRPP) to anthranilate to yield N-(5'-phosphoribosyl)-anthranilate (PRA).</text>
</comment>
<dbReference type="InterPro" id="IPR036320">
    <property type="entry name" value="Glycosyl_Trfase_fam3_N_dom_sf"/>
</dbReference>
<comment type="caution">
    <text evidence="12">The sequence shown here is derived from an EMBL/GenBank/DDBJ whole genome shotgun (WGS) entry which is preliminary data.</text>
</comment>
<keyword evidence="13" id="KW-1185">Reference proteome</keyword>
<comment type="catalytic activity">
    <reaction evidence="7 9">
        <text>N-(5-phospho-beta-D-ribosyl)anthranilate + diphosphate = 5-phospho-alpha-D-ribose 1-diphosphate + anthranilate</text>
        <dbReference type="Rhea" id="RHEA:11768"/>
        <dbReference type="ChEBI" id="CHEBI:16567"/>
        <dbReference type="ChEBI" id="CHEBI:18277"/>
        <dbReference type="ChEBI" id="CHEBI:33019"/>
        <dbReference type="ChEBI" id="CHEBI:58017"/>
        <dbReference type="EC" id="2.4.2.18"/>
    </reaction>
</comment>
<evidence type="ECO:0000256" key="4">
    <source>
        <dbReference type="ARBA" id="ARBA00022679"/>
    </source>
</evidence>
<keyword evidence="9" id="KW-0460">Magnesium</keyword>
<dbReference type="GO" id="GO:0005829">
    <property type="term" value="C:cytosol"/>
    <property type="evidence" value="ECO:0007669"/>
    <property type="project" value="TreeGrafter"/>
</dbReference>
<keyword evidence="5 9" id="KW-0822">Tryptophan biosynthesis</keyword>
<dbReference type="GO" id="GO:0000162">
    <property type="term" value="P:L-tryptophan biosynthetic process"/>
    <property type="evidence" value="ECO:0007669"/>
    <property type="project" value="UniProtKB-UniRule"/>
</dbReference>
<dbReference type="UniPathway" id="UPA00035">
    <property type="reaction ID" value="UER00041"/>
</dbReference>
<dbReference type="Gene3D" id="3.40.1030.10">
    <property type="entry name" value="Nucleoside phosphorylase/phosphoribosyltransferase catalytic domain"/>
    <property type="match status" value="1"/>
</dbReference>
<feature type="binding site" evidence="9">
    <location>
        <position position="79"/>
    </location>
    <ligand>
        <name>5-phospho-alpha-D-ribose 1-diphosphate</name>
        <dbReference type="ChEBI" id="CHEBI:58017"/>
    </ligand>
</feature>
<dbReference type="SUPFAM" id="SSF52418">
    <property type="entry name" value="Nucleoside phosphorylase/phosphoribosyltransferase catalytic domain"/>
    <property type="match status" value="1"/>
</dbReference>
<dbReference type="EC" id="2.4.2.18" evidence="9"/>
<feature type="binding site" evidence="9">
    <location>
        <position position="225"/>
    </location>
    <ligand>
        <name>Mg(2+)</name>
        <dbReference type="ChEBI" id="CHEBI:18420"/>
        <label>1</label>
    </ligand>
</feature>
<dbReference type="HAMAP" id="MF_00211">
    <property type="entry name" value="TrpD"/>
    <property type="match status" value="1"/>
</dbReference>
<dbReference type="Proteomes" id="UP000677918">
    <property type="component" value="Unassembled WGS sequence"/>
</dbReference>
<feature type="binding site" evidence="9">
    <location>
        <begin position="107"/>
        <end position="115"/>
    </location>
    <ligand>
        <name>5-phospho-alpha-D-ribose 1-diphosphate</name>
        <dbReference type="ChEBI" id="CHEBI:58017"/>
    </ligand>
</feature>
<keyword evidence="3 9" id="KW-0328">Glycosyltransferase</keyword>
<feature type="binding site" evidence="9">
    <location>
        <begin position="89"/>
        <end position="92"/>
    </location>
    <ligand>
        <name>5-phospho-alpha-D-ribose 1-diphosphate</name>
        <dbReference type="ChEBI" id="CHEBI:58017"/>
    </ligand>
</feature>
<feature type="binding site" evidence="9">
    <location>
        <position position="110"/>
    </location>
    <ligand>
        <name>anthranilate</name>
        <dbReference type="ChEBI" id="CHEBI:16567"/>
        <label>1</label>
    </ligand>
</feature>
<sequence>MFKRIMQKLIDQQTLTLQEAVDCMEKILNRTWTDAQIGAFLAALAAKGEKREEILGMLHVMRENMVRVYVSENVVDICGTGGDGIGSFNTSTAAALVASAAGAKVAKCGNRSSSSSCGSADLLEAAGVRIELTPDEVGRWLSECGFAFLFTPQFHPALRNLAPLRRELGIRTALNLLGPLGNPVRPRRQLLGVSHRELAPLYAEILLQSGTEHAMVVHGLDGMDEISLSAPTEVYEIRAGALTTSLIEPESLGLSYAAHDDIKGGDASYNRDMLAALFGGERGPVRDIVCLNAGAALVISGIAVDLKEGLHIAADTIDSGAAKSKLAELVNRSGRTPKGEKRDVYAR</sequence>
<evidence type="ECO:0000256" key="1">
    <source>
        <dbReference type="ARBA" id="ARBA00004907"/>
    </source>
</evidence>
<feature type="binding site" evidence="9">
    <location>
        <position position="165"/>
    </location>
    <ligand>
        <name>anthranilate</name>
        <dbReference type="ChEBI" id="CHEBI:16567"/>
        <label>2</label>
    </ligand>
</feature>
<dbReference type="InterPro" id="IPR000312">
    <property type="entry name" value="Glycosyl_Trfase_fam3"/>
</dbReference>
<dbReference type="InterPro" id="IPR035902">
    <property type="entry name" value="Nuc_phospho_transferase"/>
</dbReference>
<dbReference type="InterPro" id="IPR005940">
    <property type="entry name" value="Anthranilate_Pribosyl_Tfrase"/>
</dbReference>
<dbReference type="NCBIfam" id="TIGR01245">
    <property type="entry name" value="trpD"/>
    <property type="match status" value="1"/>
</dbReference>
<accession>A0A8J4H341</accession>
<evidence type="ECO:0000313" key="13">
    <source>
        <dbReference type="Proteomes" id="UP000677918"/>
    </source>
</evidence>
<dbReference type="PANTHER" id="PTHR43285:SF2">
    <property type="entry name" value="ANTHRANILATE PHOSPHORIBOSYLTRANSFERASE"/>
    <property type="match status" value="1"/>
</dbReference>
<feature type="binding site" evidence="9">
    <location>
        <position position="79"/>
    </location>
    <ligand>
        <name>anthranilate</name>
        <dbReference type="ChEBI" id="CHEBI:16567"/>
        <label>1</label>
    </ligand>
</feature>
<evidence type="ECO:0000259" key="10">
    <source>
        <dbReference type="Pfam" id="PF00591"/>
    </source>
</evidence>
<feature type="binding site" evidence="9">
    <location>
        <position position="225"/>
    </location>
    <ligand>
        <name>Mg(2+)</name>
        <dbReference type="ChEBI" id="CHEBI:18420"/>
        <label>2</label>
    </ligand>
</feature>
<dbReference type="SUPFAM" id="SSF47648">
    <property type="entry name" value="Nucleoside phosphorylase/phosphoribosyltransferase N-terminal domain"/>
    <property type="match status" value="1"/>
</dbReference>
<keyword evidence="2 9" id="KW-0028">Amino-acid biosynthesis</keyword>
<evidence type="ECO:0000256" key="8">
    <source>
        <dbReference type="ARBA" id="ARBA00061188"/>
    </source>
</evidence>
<evidence type="ECO:0000256" key="3">
    <source>
        <dbReference type="ARBA" id="ARBA00022676"/>
    </source>
</evidence>
<keyword evidence="4 9" id="KW-0808">Transferase</keyword>
<evidence type="ECO:0000256" key="9">
    <source>
        <dbReference type="HAMAP-Rule" id="MF_00211"/>
    </source>
</evidence>
<protein>
    <recommendedName>
        <fullName evidence="9">Anthranilate phosphoribosyltransferase</fullName>
        <ecNumber evidence="9">2.4.2.18</ecNumber>
    </recommendedName>
</protein>
<feature type="domain" description="Glycosyl transferase family 3" evidence="10">
    <location>
        <begin position="72"/>
        <end position="322"/>
    </location>
</feature>
<dbReference type="EMBL" id="BOVK01000012">
    <property type="protein sequence ID" value="GIQ68034.1"/>
    <property type="molecule type" value="Genomic_DNA"/>
</dbReference>
<proteinExistence type="inferred from homology"/>
<dbReference type="GO" id="GO:0004048">
    <property type="term" value="F:anthranilate phosphoribosyltransferase activity"/>
    <property type="evidence" value="ECO:0007669"/>
    <property type="project" value="UniProtKB-UniRule"/>
</dbReference>
<comment type="pathway">
    <text evidence="1 9">Amino-acid biosynthesis; L-tryptophan biosynthesis; L-tryptophan from chorismate: step 2/5.</text>
</comment>
<keyword evidence="9" id="KW-0479">Metal-binding</keyword>
<feature type="binding site" evidence="9">
    <location>
        <begin position="82"/>
        <end position="83"/>
    </location>
    <ligand>
        <name>5-phospho-alpha-D-ribose 1-diphosphate</name>
        <dbReference type="ChEBI" id="CHEBI:58017"/>
    </ligand>
</feature>
<dbReference type="Pfam" id="PF00591">
    <property type="entry name" value="Glycos_transf_3"/>
    <property type="match status" value="1"/>
</dbReference>
<feature type="domain" description="Glycosyl transferase family 3 N-terminal" evidence="11">
    <location>
        <begin position="4"/>
        <end position="64"/>
    </location>
</feature>
<feature type="binding site" evidence="9">
    <location>
        <position position="91"/>
    </location>
    <ligand>
        <name>Mg(2+)</name>
        <dbReference type="ChEBI" id="CHEBI:18420"/>
        <label>1</label>
    </ligand>
</feature>
<comment type="cofactor">
    <cofactor evidence="9">
        <name>Mg(2+)</name>
        <dbReference type="ChEBI" id="CHEBI:18420"/>
    </cofactor>
    <text evidence="9">Binds 2 magnesium ions per monomer.</text>
</comment>
<feature type="binding site" evidence="9">
    <location>
        <position position="224"/>
    </location>
    <ligand>
        <name>Mg(2+)</name>
        <dbReference type="ChEBI" id="CHEBI:18420"/>
        <label>2</label>
    </ligand>
</feature>
<dbReference type="RefSeq" id="WP_213410657.1">
    <property type="nucleotide sequence ID" value="NZ_BOVK01000012.1"/>
</dbReference>